<name>A0ABS8P421_9PSEU</name>
<reference evidence="1 2" key="1">
    <citation type="submission" date="2021-11" db="EMBL/GenBank/DDBJ databases">
        <title>Draft genome sequence of Actinomycetospora sp. SF1 isolated from the rhizosphere soil.</title>
        <authorList>
            <person name="Duangmal K."/>
            <person name="Chantavorakit T."/>
        </authorList>
    </citation>
    <scope>NUCLEOTIDE SEQUENCE [LARGE SCALE GENOMIC DNA]</scope>
    <source>
        <strain evidence="1 2">TBRC 5722</strain>
    </source>
</reference>
<dbReference type="RefSeq" id="WP_230729385.1">
    <property type="nucleotide sequence ID" value="NZ_JAJNDB010000001.1"/>
</dbReference>
<sequence>MIARTGSRSDDSLPFVAPWQELRWQRVRSTLRPGDPVSTLIYDALLEAHVARVDLDAAPVEDVTVEDSPIYQALVDAFADDRAIHGTATAPAGKVLSETRPAVPVAAGAGVRLGQDATWVVQLAEWEASASRDRRVDTGHVLLGLLSVGGEVGERLWRAGIELSSSRRMLTTRNAAPGDRHPAAAQNSSRNWGIDAAWVLATAREVAAARRSRQVEPADLLEALVRRPGRAGPSLARLRLSAIVSS</sequence>
<dbReference type="Gene3D" id="1.10.1780.10">
    <property type="entry name" value="Clp, N-terminal domain"/>
    <property type="match status" value="1"/>
</dbReference>
<comment type="caution">
    <text evidence="1">The sequence shown here is derived from an EMBL/GenBank/DDBJ whole genome shotgun (WGS) entry which is preliminary data.</text>
</comment>
<dbReference type="InterPro" id="IPR036628">
    <property type="entry name" value="Clp_N_dom_sf"/>
</dbReference>
<organism evidence="1 2">
    <name type="scientific">Actinomycetospora endophytica</name>
    <dbReference type="NCBI Taxonomy" id="2291215"/>
    <lineage>
        <taxon>Bacteria</taxon>
        <taxon>Bacillati</taxon>
        <taxon>Actinomycetota</taxon>
        <taxon>Actinomycetes</taxon>
        <taxon>Pseudonocardiales</taxon>
        <taxon>Pseudonocardiaceae</taxon>
        <taxon>Actinomycetospora</taxon>
    </lineage>
</organism>
<accession>A0ABS8P421</accession>
<dbReference type="Proteomes" id="UP001199469">
    <property type="component" value="Unassembled WGS sequence"/>
</dbReference>
<gene>
    <name evidence="1" type="ORF">LQ327_00135</name>
</gene>
<evidence type="ECO:0000313" key="1">
    <source>
        <dbReference type="EMBL" id="MCD2191799.1"/>
    </source>
</evidence>
<proteinExistence type="predicted"/>
<keyword evidence="2" id="KW-1185">Reference proteome</keyword>
<protein>
    <recommendedName>
        <fullName evidence="3">ClpA/ClpB-like protein</fullName>
    </recommendedName>
</protein>
<evidence type="ECO:0008006" key="3">
    <source>
        <dbReference type="Google" id="ProtNLM"/>
    </source>
</evidence>
<dbReference type="SUPFAM" id="SSF81923">
    <property type="entry name" value="Double Clp-N motif"/>
    <property type="match status" value="1"/>
</dbReference>
<dbReference type="EMBL" id="JAJNDB010000001">
    <property type="protein sequence ID" value="MCD2191799.1"/>
    <property type="molecule type" value="Genomic_DNA"/>
</dbReference>
<evidence type="ECO:0000313" key="2">
    <source>
        <dbReference type="Proteomes" id="UP001199469"/>
    </source>
</evidence>